<dbReference type="GO" id="GO:0008173">
    <property type="term" value="F:RNA methyltransferase activity"/>
    <property type="evidence" value="ECO:0007669"/>
    <property type="project" value="UniProtKB-ARBA"/>
</dbReference>
<dbReference type="GO" id="GO:0008757">
    <property type="term" value="F:S-adenosylmethionine-dependent methyltransferase activity"/>
    <property type="evidence" value="ECO:0007669"/>
    <property type="project" value="UniProtKB-ARBA"/>
</dbReference>
<dbReference type="EMBL" id="JADGJW010000775">
    <property type="protein sequence ID" value="KAJ3212520.1"/>
    <property type="molecule type" value="Genomic_DNA"/>
</dbReference>
<evidence type="ECO:0000259" key="5">
    <source>
        <dbReference type="Pfam" id="PF08242"/>
    </source>
</evidence>
<evidence type="ECO:0000256" key="1">
    <source>
        <dbReference type="ARBA" id="ARBA00009725"/>
    </source>
</evidence>
<dbReference type="InterPro" id="IPR013217">
    <property type="entry name" value="Methyltransf_12"/>
</dbReference>
<keyword evidence="7" id="KW-1185">Reference proteome</keyword>
<dbReference type="AlphaFoldDB" id="A0AAD5XXC8"/>
<protein>
    <recommendedName>
        <fullName evidence="4">tRNA N(3)-methylcytidine methyltransferase</fullName>
        <ecNumber evidence="4">2.1.1.-</ecNumber>
    </recommendedName>
</protein>
<name>A0AAD5XXC8_9FUNG</name>
<comment type="caution">
    <text evidence="6">The sequence shown here is derived from an EMBL/GenBank/DDBJ whole genome shotgun (WGS) entry which is preliminary data.</text>
</comment>
<dbReference type="Pfam" id="PF08242">
    <property type="entry name" value="Methyltransf_12"/>
    <property type="match status" value="1"/>
</dbReference>
<feature type="domain" description="Methyltransferase type 12" evidence="5">
    <location>
        <begin position="88"/>
        <end position="169"/>
    </location>
</feature>
<keyword evidence="3 4" id="KW-0808">Transferase</keyword>
<accession>A0AAD5XXC8</accession>
<dbReference type="InterPro" id="IPR026113">
    <property type="entry name" value="METTL2/6/8-like"/>
</dbReference>
<evidence type="ECO:0000256" key="4">
    <source>
        <dbReference type="PIRNR" id="PIRNR037755"/>
    </source>
</evidence>
<dbReference type="PIRSF" id="PIRSF037755">
    <property type="entry name" value="Mettl2_prd"/>
    <property type="match status" value="1"/>
</dbReference>
<dbReference type="PANTHER" id="PTHR22809:SF5">
    <property type="entry name" value="TRNA N(3)-METHYLCYTIDINE METHYLTRANSFERASE METTL6"/>
    <property type="match status" value="1"/>
</dbReference>
<gene>
    <name evidence="6" type="primary">METTL6</name>
    <name evidence="6" type="ORF">HK099_007712</name>
</gene>
<comment type="function">
    <text evidence="4">S-adenosyl-L-methionine-dependent methyltransferase.</text>
</comment>
<keyword evidence="2 4" id="KW-0489">Methyltransferase</keyword>
<dbReference type="Proteomes" id="UP001211065">
    <property type="component" value="Unassembled WGS sequence"/>
</dbReference>
<dbReference type="GO" id="GO:0032259">
    <property type="term" value="P:methylation"/>
    <property type="evidence" value="ECO:0007669"/>
    <property type="project" value="UniProtKB-KW"/>
</dbReference>
<evidence type="ECO:0000313" key="6">
    <source>
        <dbReference type="EMBL" id="KAJ3212520.1"/>
    </source>
</evidence>
<dbReference type="CDD" id="cd02440">
    <property type="entry name" value="AdoMet_MTases"/>
    <property type="match status" value="1"/>
</dbReference>
<sequence length="259" mass="30531">MQTSLSSHPLLDSNGSVPEEVLNKISTDEKLKPSGFQVQKLKNETRRNWDLFYKRNTTNFYKDRHWLGVEFEELLPSTNLHTQKKVILELGCGVGNFLFPQLQRDENCLIHACDLSERAIEFIKKNDKFDESRCNPFVCDITTDEILNEIEFNSVDIITSIFCLSAIDPTLHNYGYLDEAQLRFKKSNKIEDNFYFRQDGTFSYYFDLSYINNLFKSNDQEVWEELELNYVLKKCSNKKQGKNFDRIFTQAKFRKAFKI</sequence>
<comment type="similarity">
    <text evidence="1 4">Belongs to the methyltransferase superfamily. METL family.</text>
</comment>
<evidence type="ECO:0000256" key="3">
    <source>
        <dbReference type="ARBA" id="ARBA00022679"/>
    </source>
</evidence>
<organism evidence="6 7">
    <name type="scientific">Clydaea vesicula</name>
    <dbReference type="NCBI Taxonomy" id="447962"/>
    <lineage>
        <taxon>Eukaryota</taxon>
        <taxon>Fungi</taxon>
        <taxon>Fungi incertae sedis</taxon>
        <taxon>Chytridiomycota</taxon>
        <taxon>Chytridiomycota incertae sedis</taxon>
        <taxon>Chytridiomycetes</taxon>
        <taxon>Lobulomycetales</taxon>
        <taxon>Lobulomycetaceae</taxon>
        <taxon>Clydaea</taxon>
    </lineage>
</organism>
<evidence type="ECO:0000256" key="2">
    <source>
        <dbReference type="ARBA" id="ARBA00022603"/>
    </source>
</evidence>
<dbReference type="EC" id="2.1.1.-" evidence="4"/>
<dbReference type="PANTHER" id="PTHR22809">
    <property type="entry name" value="METHYLTRANSFERASE-RELATED"/>
    <property type="match status" value="1"/>
</dbReference>
<dbReference type="SUPFAM" id="SSF53335">
    <property type="entry name" value="S-adenosyl-L-methionine-dependent methyltransferases"/>
    <property type="match status" value="1"/>
</dbReference>
<reference evidence="6" key="1">
    <citation type="submission" date="2020-05" db="EMBL/GenBank/DDBJ databases">
        <title>Phylogenomic resolution of chytrid fungi.</title>
        <authorList>
            <person name="Stajich J.E."/>
            <person name="Amses K."/>
            <person name="Simmons R."/>
            <person name="Seto K."/>
            <person name="Myers J."/>
            <person name="Bonds A."/>
            <person name="Quandt C.A."/>
            <person name="Barry K."/>
            <person name="Liu P."/>
            <person name="Grigoriev I."/>
            <person name="Longcore J.E."/>
            <person name="James T.Y."/>
        </authorList>
    </citation>
    <scope>NUCLEOTIDE SEQUENCE</scope>
    <source>
        <strain evidence="6">JEL0476</strain>
    </source>
</reference>
<dbReference type="Gene3D" id="3.40.50.150">
    <property type="entry name" value="Vaccinia Virus protein VP39"/>
    <property type="match status" value="1"/>
</dbReference>
<proteinExistence type="inferred from homology"/>
<evidence type="ECO:0000313" key="7">
    <source>
        <dbReference type="Proteomes" id="UP001211065"/>
    </source>
</evidence>
<dbReference type="InterPro" id="IPR029063">
    <property type="entry name" value="SAM-dependent_MTases_sf"/>
</dbReference>